<feature type="domain" description="C3H1-type" evidence="7">
    <location>
        <begin position="17"/>
        <end position="44"/>
    </location>
</feature>
<feature type="compositionally biased region" description="Polar residues" evidence="6">
    <location>
        <begin position="436"/>
        <end position="445"/>
    </location>
</feature>
<dbReference type="Gene3D" id="4.10.1000.10">
    <property type="entry name" value="Zinc finger, CCCH-type"/>
    <property type="match status" value="2"/>
</dbReference>
<dbReference type="InterPro" id="IPR041367">
    <property type="entry name" value="Znf-CCCH_4"/>
</dbReference>
<dbReference type="Pfam" id="PF00642">
    <property type="entry name" value="zf-CCCH"/>
    <property type="match status" value="1"/>
</dbReference>
<feature type="compositionally biased region" description="Polar residues" evidence="6">
    <location>
        <begin position="463"/>
        <end position="478"/>
    </location>
</feature>
<feature type="compositionally biased region" description="Low complexity" evidence="6">
    <location>
        <begin position="260"/>
        <end position="296"/>
    </location>
</feature>
<accession>A0A1X2HD94</accession>
<feature type="region of interest" description="Disordered" evidence="6">
    <location>
        <begin position="79"/>
        <end position="164"/>
    </location>
</feature>
<dbReference type="EMBL" id="MCGN01000005">
    <property type="protein sequence ID" value="ORY96783.1"/>
    <property type="molecule type" value="Genomic_DNA"/>
</dbReference>
<feature type="zinc finger region" description="C3H1-type" evidence="5">
    <location>
        <begin position="46"/>
        <end position="73"/>
    </location>
</feature>
<keyword evidence="4 5" id="KW-0862">Zinc</keyword>
<feature type="domain" description="C3H1-type" evidence="7">
    <location>
        <begin position="46"/>
        <end position="73"/>
    </location>
</feature>
<dbReference type="SMART" id="SM00356">
    <property type="entry name" value="ZnF_C3H1"/>
    <property type="match status" value="2"/>
</dbReference>
<evidence type="ECO:0000256" key="2">
    <source>
        <dbReference type="ARBA" id="ARBA00022737"/>
    </source>
</evidence>
<reference evidence="8 9" key="1">
    <citation type="submission" date="2016-07" db="EMBL/GenBank/DDBJ databases">
        <title>Pervasive Adenine N6-methylation of Active Genes in Fungi.</title>
        <authorList>
            <consortium name="DOE Joint Genome Institute"/>
            <person name="Mondo S.J."/>
            <person name="Dannebaum R.O."/>
            <person name="Kuo R.C."/>
            <person name="Labutti K."/>
            <person name="Haridas S."/>
            <person name="Kuo A."/>
            <person name="Salamov A."/>
            <person name="Ahrendt S.R."/>
            <person name="Lipzen A."/>
            <person name="Sullivan W."/>
            <person name="Andreopoulos W.B."/>
            <person name="Clum A."/>
            <person name="Lindquist E."/>
            <person name="Daum C."/>
            <person name="Ramamoorthy G.K."/>
            <person name="Gryganskyi A."/>
            <person name="Culley D."/>
            <person name="Magnuson J.K."/>
            <person name="James T.Y."/>
            <person name="O'Malley M.A."/>
            <person name="Stajich J.E."/>
            <person name="Spatafora J.W."/>
            <person name="Visel A."/>
            <person name="Grigoriev I.V."/>
        </authorList>
    </citation>
    <scope>NUCLEOTIDE SEQUENCE [LARGE SCALE GENOMIC DNA]</scope>
    <source>
        <strain evidence="8 9">NRRL 2496</strain>
    </source>
</reference>
<gene>
    <name evidence="8" type="ORF">BCR43DRAFT_492266</name>
</gene>
<dbReference type="Pfam" id="PF18044">
    <property type="entry name" value="zf-CCCH_4"/>
    <property type="match status" value="1"/>
</dbReference>
<dbReference type="Proteomes" id="UP000242180">
    <property type="component" value="Unassembled WGS sequence"/>
</dbReference>
<evidence type="ECO:0000313" key="8">
    <source>
        <dbReference type="EMBL" id="ORY96783.1"/>
    </source>
</evidence>
<dbReference type="PANTHER" id="PTHR11224">
    <property type="entry name" value="MAKORIN-RELATED"/>
    <property type="match status" value="1"/>
</dbReference>
<evidence type="ECO:0000256" key="1">
    <source>
        <dbReference type="ARBA" id="ARBA00022723"/>
    </source>
</evidence>
<sequence>MTHTVLSKSKFKSLASNLSHVPCKFFKQGTCTAGANCIFSHNPDLTSESAVCKYFLKGNCKFGSKCALLHTMSGYTPDTARKPLMNNQRSNGSSSASSQRPSLAHHHSQQQQQQQQQQHMSYTGLASSLGSSGLSSGAANGNGNGGGLSMRSPPPMPSSLDFGSPVRSSYFHDMYSTSPDAQHSHMASFSHLTAAIHHQQQDLYSTSYDHQERQKYSMASSPLDGGFFGSSSLRNVPSPHRSTEFTTSSSPFAQRSMFLHPSSSSSAAPISTTAHTSSQSMLSSSLSRGQSQPLRSIPESSRFLDMYSSYEDNSNNDINDAMLPSSLNDLLTPTELQLRRAREQQHATPLRGIERSPSDSLHQGAYMSPLAQPLDMAHSPFEQSSSSWHRAFRQKSSDGYFDDEPNGITIPSQPKEEIEFKSNRVLHNRIQDSLEPYTSRSNSSHLQHHQADDDEPFYMEDTGPSTATATPDNKTSDRLTSFGFSSLISVPRSS</sequence>
<dbReference type="GO" id="GO:0008270">
    <property type="term" value="F:zinc ion binding"/>
    <property type="evidence" value="ECO:0007669"/>
    <property type="project" value="UniProtKB-KW"/>
</dbReference>
<evidence type="ECO:0000256" key="4">
    <source>
        <dbReference type="ARBA" id="ARBA00022833"/>
    </source>
</evidence>
<dbReference type="PROSITE" id="PS50103">
    <property type="entry name" value="ZF_C3H1"/>
    <property type="match status" value="2"/>
</dbReference>
<name>A0A1X2HD94_SYNRA</name>
<feature type="zinc finger region" description="C3H1-type" evidence="5">
    <location>
        <begin position="17"/>
        <end position="44"/>
    </location>
</feature>
<evidence type="ECO:0000256" key="3">
    <source>
        <dbReference type="ARBA" id="ARBA00022771"/>
    </source>
</evidence>
<evidence type="ECO:0000256" key="6">
    <source>
        <dbReference type="SAM" id="MobiDB-lite"/>
    </source>
</evidence>
<protein>
    <recommendedName>
        <fullName evidence="7">C3H1-type domain-containing protein</fullName>
    </recommendedName>
</protein>
<dbReference type="InParanoid" id="A0A1X2HD94"/>
<dbReference type="SUPFAM" id="SSF90229">
    <property type="entry name" value="CCCH zinc finger"/>
    <property type="match status" value="2"/>
</dbReference>
<dbReference type="STRING" id="13706.A0A1X2HD94"/>
<feature type="compositionally biased region" description="Low complexity" evidence="6">
    <location>
        <begin position="86"/>
        <end position="102"/>
    </location>
</feature>
<evidence type="ECO:0000259" key="7">
    <source>
        <dbReference type="PROSITE" id="PS50103"/>
    </source>
</evidence>
<keyword evidence="1 5" id="KW-0479">Metal-binding</keyword>
<dbReference type="InterPro" id="IPR045072">
    <property type="entry name" value="MKRN-like"/>
</dbReference>
<feature type="region of interest" description="Disordered" evidence="6">
    <location>
        <begin position="435"/>
        <end position="478"/>
    </location>
</feature>
<dbReference type="InterPro" id="IPR000571">
    <property type="entry name" value="Znf_CCCH"/>
</dbReference>
<organism evidence="8 9">
    <name type="scientific">Syncephalastrum racemosum</name>
    <name type="common">Filamentous fungus</name>
    <dbReference type="NCBI Taxonomy" id="13706"/>
    <lineage>
        <taxon>Eukaryota</taxon>
        <taxon>Fungi</taxon>
        <taxon>Fungi incertae sedis</taxon>
        <taxon>Mucoromycota</taxon>
        <taxon>Mucoromycotina</taxon>
        <taxon>Mucoromycetes</taxon>
        <taxon>Mucorales</taxon>
        <taxon>Syncephalastraceae</taxon>
        <taxon>Syncephalastrum</taxon>
    </lineage>
</organism>
<keyword evidence="3 5" id="KW-0863">Zinc-finger</keyword>
<dbReference type="InterPro" id="IPR036855">
    <property type="entry name" value="Znf_CCCH_sf"/>
</dbReference>
<evidence type="ECO:0000313" key="9">
    <source>
        <dbReference type="Proteomes" id="UP000242180"/>
    </source>
</evidence>
<keyword evidence="2" id="KW-0677">Repeat</keyword>
<dbReference type="GO" id="GO:0061630">
    <property type="term" value="F:ubiquitin protein ligase activity"/>
    <property type="evidence" value="ECO:0007669"/>
    <property type="project" value="InterPro"/>
</dbReference>
<keyword evidence="9" id="KW-1185">Reference proteome</keyword>
<feature type="region of interest" description="Disordered" evidence="6">
    <location>
        <begin position="256"/>
        <end position="298"/>
    </location>
</feature>
<feature type="compositionally biased region" description="Low complexity" evidence="6">
    <location>
        <begin position="109"/>
        <end position="139"/>
    </location>
</feature>
<dbReference type="PANTHER" id="PTHR11224:SF10">
    <property type="entry name" value="IP09428P-RELATED"/>
    <property type="match status" value="1"/>
</dbReference>
<proteinExistence type="predicted"/>
<comment type="caution">
    <text evidence="8">The sequence shown here is derived from an EMBL/GenBank/DDBJ whole genome shotgun (WGS) entry which is preliminary data.</text>
</comment>
<dbReference type="OrthoDB" id="411372at2759"/>
<evidence type="ECO:0000256" key="5">
    <source>
        <dbReference type="PROSITE-ProRule" id="PRU00723"/>
    </source>
</evidence>
<dbReference type="GO" id="GO:0000209">
    <property type="term" value="P:protein polyubiquitination"/>
    <property type="evidence" value="ECO:0007669"/>
    <property type="project" value="InterPro"/>
</dbReference>
<dbReference type="AlphaFoldDB" id="A0A1X2HD94"/>